<dbReference type="InterPro" id="IPR043519">
    <property type="entry name" value="NT_sf"/>
</dbReference>
<dbReference type="PANTHER" id="PTHR47837">
    <property type="entry name" value="GTP PYROPHOSPHOKINASE YJBM"/>
    <property type="match status" value="1"/>
</dbReference>
<organism evidence="2 3">
    <name type="scientific">Thalassotalea castellviae</name>
    <dbReference type="NCBI Taxonomy" id="3075612"/>
    <lineage>
        <taxon>Bacteria</taxon>
        <taxon>Pseudomonadati</taxon>
        <taxon>Pseudomonadota</taxon>
        <taxon>Gammaproteobacteria</taxon>
        <taxon>Alteromonadales</taxon>
        <taxon>Colwelliaceae</taxon>
        <taxon>Thalassotalea</taxon>
    </lineage>
</organism>
<reference evidence="2 3" key="1">
    <citation type="submission" date="2023-09" db="EMBL/GenBank/DDBJ databases">
        <authorList>
            <person name="Rey-Velasco X."/>
        </authorList>
    </citation>
    <scope>NUCLEOTIDE SEQUENCE [LARGE SCALE GENOMIC DNA]</scope>
    <source>
        <strain evidence="2 3">W431</strain>
    </source>
</reference>
<protein>
    <submittedName>
        <fullName evidence="2">RelA/SpoT domain-containing protein</fullName>
    </submittedName>
</protein>
<name>A0ABU2ZWV7_9GAMM</name>
<dbReference type="RefSeq" id="WP_311575962.1">
    <property type="nucleotide sequence ID" value="NZ_JAVRIF010000001.1"/>
</dbReference>
<dbReference type="CDD" id="cd05399">
    <property type="entry name" value="NT_Rel-Spo_like"/>
    <property type="match status" value="1"/>
</dbReference>
<gene>
    <name evidence="2" type="ORF">RM573_01110</name>
</gene>
<comment type="caution">
    <text evidence="2">The sequence shown here is derived from an EMBL/GenBank/DDBJ whole genome shotgun (WGS) entry which is preliminary data.</text>
</comment>
<dbReference type="Proteomes" id="UP001266357">
    <property type="component" value="Unassembled WGS sequence"/>
</dbReference>
<dbReference type="PANTHER" id="PTHR47837:SF1">
    <property type="entry name" value="GTP PYROPHOSPHOKINASE YJBM"/>
    <property type="match status" value="1"/>
</dbReference>
<proteinExistence type="predicted"/>
<evidence type="ECO:0000259" key="1">
    <source>
        <dbReference type="SMART" id="SM00954"/>
    </source>
</evidence>
<dbReference type="Gene3D" id="3.30.460.10">
    <property type="entry name" value="Beta Polymerase, domain 2"/>
    <property type="match status" value="1"/>
</dbReference>
<sequence>MSNLQYKNQKKPLATSKKEIDRAATSIRHGISGEERLAAIKTIQGFREFHLYPLMLLKNHLVRTSSKVSGKTNVARRLKRLATIVNKLERSTLDGESSNSIKLTRMQDIAGCRVIVKDISKLKALQKKLEKSTSVHKIIKIRDYLIPKESGYGGVHLVYSCYEGLIEPHEWKKAKVEVQLRTELQHAWATSLEIIDTLEQISLKTSHEGHEQWRNFFSLAGRLVAHQEGACIIDNQVELNSLRIELAKLSDELKVIPKIARYTLAINFTTNEKASRKSKSGQGMFLVKMYHPDNEKKQIKVVVKFFRLKDSSIALEHLNEADLDDNIAISALVSASDVRALKQAYPNYFGSTKKFVEFLTNQINLITK</sequence>
<dbReference type="InterPro" id="IPR052366">
    <property type="entry name" value="GTP_Pyrophosphokinase"/>
</dbReference>
<evidence type="ECO:0000313" key="3">
    <source>
        <dbReference type="Proteomes" id="UP001266357"/>
    </source>
</evidence>
<evidence type="ECO:0000313" key="2">
    <source>
        <dbReference type="EMBL" id="MDT0602189.1"/>
    </source>
</evidence>
<dbReference type="SMART" id="SM00954">
    <property type="entry name" value="RelA_SpoT"/>
    <property type="match status" value="1"/>
</dbReference>
<dbReference type="EMBL" id="JAVRIF010000001">
    <property type="protein sequence ID" value="MDT0602189.1"/>
    <property type="molecule type" value="Genomic_DNA"/>
</dbReference>
<keyword evidence="3" id="KW-1185">Reference proteome</keyword>
<dbReference type="SUPFAM" id="SSF81301">
    <property type="entry name" value="Nucleotidyltransferase"/>
    <property type="match status" value="1"/>
</dbReference>
<dbReference type="Pfam" id="PF04607">
    <property type="entry name" value="RelA_SpoT"/>
    <property type="match status" value="1"/>
</dbReference>
<accession>A0ABU2ZWV7</accession>
<feature type="domain" description="RelA/SpoT" evidence="1">
    <location>
        <begin position="76"/>
        <end position="203"/>
    </location>
</feature>
<dbReference type="InterPro" id="IPR007685">
    <property type="entry name" value="RelA_SpoT"/>
</dbReference>